<gene>
    <name evidence="1" type="ORF">C9I28_03885</name>
</gene>
<sequence length="60" mass="6902">MSDNLQNRGPQDRSRINVNEPWELRYWTKELGLSEDELREAVKAAGTSVNAVREHVGKLH</sequence>
<dbReference type="KEGG" id="masz:C9I28_03885"/>
<reference evidence="1 2" key="1">
    <citation type="submission" date="2018-03" db="EMBL/GenBank/DDBJ databases">
        <title>Massilia armeniaca sp. nov., isolated from desert soil.</title>
        <authorList>
            <person name="Huang H."/>
            <person name="Ren M."/>
        </authorList>
    </citation>
    <scope>NUCLEOTIDE SEQUENCE [LARGE SCALE GENOMIC DNA]</scope>
    <source>
        <strain evidence="1 2">ZMN-3</strain>
    </source>
</reference>
<accession>A0A2R4CHA0</accession>
<dbReference type="RefSeq" id="WP_107144355.1">
    <property type="nucleotide sequence ID" value="NZ_CP028324.1"/>
</dbReference>
<dbReference type="EMBL" id="CP028324">
    <property type="protein sequence ID" value="AVR99031.1"/>
    <property type="molecule type" value="Genomic_DNA"/>
</dbReference>
<evidence type="ECO:0000313" key="2">
    <source>
        <dbReference type="Proteomes" id="UP000240505"/>
    </source>
</evidence>
<proteinExistence type="predicted"/>
<evidence type="ECO:0000313" key="1">
    <source>
        <dbReference type="EMBL" id="AVR99031.1"/>
    </source>
</evidence>
<dbReference type="OrthoDB" id="7030114at2"/>
<protein>
    <submittedName>
        <fullName evidence="1">DUF3606 domain-containing protein</fullName>
    </submittedName>
</protein>
<dbReference type="Pfam" id="PF12244">
    <property type="entry name" value="DUF3606"/>
    <property type="match status" value="1"/>
</dbReference>
<organism evidence="1 2">
    <name type="scientific">Pseudoduganella armeniaca</name>
    <dbReference type="NCBI Taxonomy" id="2072590"/>
    <lineage>
        <taxon>Bacteria</taxon>
        <taxon>Pseudomonadati</taxon>
        <taxon>Pseudomonadota</taxon>
        <taxon>Betaproteobacteria</taxon>
        <taxon>Burkholderiales</taxon>
        <taxon>Oxalobacteraceae</taxon>
        <taxon>Telluria group</taxon>
        <taxon>Pseudoduganella</taxon>
    </lineage>
</organism>
<name>A0A2R4CHA0_9BURK</name>
<keyword evidence="2" id="KW-1185">Reference proteome</keyword>
<dbReference type="InterPro" id="IPR022037">
    <property type="entry name" value="DUF3606"/>
</dbReference>
<dbReference type="AlphaFoldDB" id="A0A2R4CHA0"/>
<dbReference type="Proteomes" id="UP000240505">
    <property type="component" value="Chromosome"/>
</dbReference>